<evidence type="ECO:0000313" key="4">
    <source>
        <dbReference type="EMBL" id="GHA88783.1"/>
    </source>
</evidence>
<dbReference type="InterPro" id="IPR000673">
    <property type="entry name" value="Sig_transdc_resp-reg_Me-estase"/>
</dbReference>
<dbReference type="GO" id="GO:0008984">
    <property type="term" value="F:protein-glutamate methylesterase activity"/>
    <property type="evidence" value="ECO:0007669"/>
    <property type="project" value="InterPro"/>
</dbReference>
<protein>
    <recommendedName>
        <fullName evidence="3">CheB-type methylesterase domain-containing protein</fullName>
    </recommendedName>
</protein>
<evidence type="ECO:0000256" key="1">
    <source>
        <dbReference type="PROSITE-ProRule" id="PRU00050"/>
    </source>
</evidence>
<dbReference type="AlphaFoldDB" id="A0A918WB64"/>
<dbReference type="GO" id="GO:0005737">
    <property type="term" value="C:cytoplasm"/>
    <property type="evidence" value="ECO:0007669"/>
    <property type="project" value="InterPro"/>
</dbReference>
<evidence type="ECO:0000256" key="2">
    <source>
        <dbReference type="SAM" id="MobiDB-lite"/>
    </source>
</evidence>
<dbReference type="RefSeq" id="WP_189457761.1">
    <property type="nucleotide sequence ID" value="NZ_BMYD01000006.1"/>
</dbReference>
<dbReference type="Pfam" id="PF01339">
    <property type="entry name" value="CheB_methylest"/>
    <property type="match status" value="1"/>
</dbReference>
<dbReference type="GO" id="GO:0006935">
    <property type="term" value="P:chemotaxis"/>
    <property type="evidence" value="ECO:0007669"/>
    <property type="project" value="InterPro"/>
</dbReference>
<dbReference type="Gene3D" id="3.40.50.180">
    <property type="entry name" value="Methylesterase CheB, C-terminal domain"/>
    <property type="match status" value="1"/>
</dbReference>
<dbReference type="PROSITE" id="PS50122">
    <property type="entry name" value="CHEB"/>
    <property type="match status" value="1"/>
</dbReference>
<dbReference type="EMBL" id="BMYD01000006">
    <property type="protein sequence ID" value="GHA88783.1"/>
    <property type="molecule type" value="Genomic_DNA"/>
</dbReference>
<feature type="domain" description="CheB-type methylesterase" evidence="3">
    <location>
        <begin position="388"/>
        <end position="477"/>
    </location>
</feature>
<dbReference type="SUPFAM" id="SSF52738">
    <property type="entry name" value="Methylesterase CheB, C-terminal domain"/>
    <property type="match status" value="1"/>
</dbReference>
<feature type="compositionally biased region" description="Low complexity" evidence="2">
    <location>
        <begin position="138"/>
        <end position="155"/>
    </location>
</feature>
<sequence length="560" mass="57460">MPESGCRVVLLARPGTARDRVRAALSEAGAELALEADPTQADVDEVASARAQVVMVVLDSATEAALERFDAVLLDPAIDVMYEEADLAASRSGWDAARWTRHLAAKLHGHGNVLPPGHSQPDAGPSLPAVAAAKPAVPAAAASAPPGDFDPAPSAEATSAGAGEHALSLESIELPSGEGGGSVSVDMSQFGGFAPLLDTAPPHPLSDEFSPGVEPGEFAGFDPVSAEMTEYEFNADQVITFDSSLREDFGQSEPFAAPVSSGFDLAFESDLMLPGVEAPAASAEVSQFHEFSLDDLRTEPTLPSVELPEPTFDVLSAEPVDPGAVTGSPFAGLSDGHVLALVTDDAPAVAAAPQSAAVNLADLEQRIASLSLVDDVPPTQLSMSPDAELSGPGAVLLVAGLGGPDAVRQVLGALPEGFPRPVLVQQRLDGGRYDRLVTQLQRATALPVDLADMDAGARPGVVYVLPDGIGLQAGPDGLRFVAADPLDALPPADSAVLLLSGADAALATRLADRRWSSAFVAGQSAEGCYDATASNALAERGRPTATPAELARQLVERWSA</sequence>
<evidence type="ECO:0000313" key="5">
    <source>
        <dbReference type="Proteomes" id="UP000646426"/>
    </source>
</evidence>
<accession>A0A918WB64</accession>
<dbReference type="Proteomes" id="UP000646426">
    <property type="component" value="Unassembled WGS sequence"/>
</dbReference>
<reference evidence="4" key="1">
    <citation type="journal article" date="2014" name="Int. J. Syst. Evol. Microbiol.">
        <title>Complete genome sequence of Corynebacterium casei LMG S-19264T (=DSM 44701T), isolated from a smear-ripened cheese.</title>
        <authorList>
            <consortium name="US DOE Joint Genome Institute (JGI-PGF)"/>
            <person name="Walter F."/>
            <person name="Albersmeier A."/>
            <person name="Kalinowski J."/>
            <person name="Ruckert C."/>
        </authorList>
    </citation>
    <scope>NUCLEOTIDE SEQUENCE</scope>
    <source>
        <strain evidence="4">KCTC 23077</strain>
    </source>
</reference>
<keyword evidence="5" id="KW-1185">Reference proteome</keyword>
<comment type="caution">
    <text evidence="1">Lacks conserved residue(s) required for the propagation of feature annotation.</text>
</comment>
<organism evidence="4 5">
    <name type="scientific">Cognatilysobacter bugurensis</name>
    <dbReference type="NCBI Taxonomy" id="543356"/>
    <lineage>
        <taxon>Bacteria</taxon>
        <taxon>Pseudomonadati</taxon>
        <taxon>Pseudomonadota</taxon>
        <taxon>Gammaproteobacteria</taxon>
        <taxon>Lysobacterales</taxon>
        <taxon>Lysobacteraceae</taxon>
        <taxon>Cognatilysobacter</taxon>
    </lineage>
</organism>
<dbReference type="GO" id="GO:0000156">
    <property type="term" value="F:phosphorelay response regulator activity"/>
    <property type="evidence" value="ECO:0007669"/>
    <property type="project" value="InterPro"/>
</dbReference>
<dbReference type="InterPro" id="IPR035909">
    <property type="entry name" value="CheB_C"/>
</dbReference>
<evidence type="ECO:0000259" key="3">
    <source>
        <dbReference type="PROSITE" id="PS50122"/>
    </source>
</evidence>
<name>A0A918WB64_9GAMM</name>
<reference evidence="4" key="2">
    <citation type="submission" date="2020-09" db="EMBL/GenBank/DDBJ databases">
        <authorList>
            <person name="Sun Q."/>
            <person name="Kim S."/>
        </authorList>
    </citation>
    <scope>NUCLEOTIDE SEQUENCE</scope>
    <source>
        <strain evidence="4">KCTC 23077</strain>
    </source>
</reference>
<comment type="caution">
    <text evidence="4">The sequence shown here is derived from an EMBL/GenBank/DDBJ whole genome shotgun (WGS) entry which is preliminary data.</text>
</comment>
<gene>
    <name evidence="4" type="ORF">GCM10007067_28330</name>
</gene>
<proteinExistence type="predicted"/>
<feature type="region of interest" description="Disordered" evidence="2">
    <location>
        <begin position="138"/>
        <end position="164"/>
    </location>
</feature>